<dbReference type="SMART" id="SM00020">
    <property type="entry name" value="Tryp_SPc"/>
    <property type="match status" value="3"/>
</dbReference>
<feature type="region of interest" description="Disordered" evidence="12">
    <location>
        <begin position="1328"/>
        <end position="1358"/>
    </location>
</feature>
<evidence type="ECO:0000256" key="5">
    <source>
        <dbReference type="ARBA" id="ARBA00022771"/>
    </source>
</evidence>
<reference evidence="15" key="1">
    <citation type="submission" date="2021-07" db="EMBL/GenBank/DDBJ databases">
        <authorList>
            <person name="Catto M.A."/>
            <person name="Jacobson A."/>
            <person name="Kennedy G."/>
            <person name="Labadie P."/>
            <person name="Hunt B.G."/>
            <person name="Srinivasan R."/>
        </authorList>
    </citation>
    <scope>NUCLEOTIDE SEQUENCE</scope>
    <source>
        <strain evidence="15">PL_HMW_Pooled</strain>
        <tissue evidence="15">Head</tissue>
    </source>
</reference>
<feature type="domain" description="Peptidase S1" evidence="14">
    <location>
        <begin position="502"/>
        <end position="752"/>
    </location>
</feature>
<dbReference type="InterPro" id="IPR043504">
    <property type="entry name" value="Peptidase_S1_PA_chymotrypsin"/>
</dbReference>
<comment type="similarity">
    <text evidence="9">Belongs to the peptidase S1 family. CLIP subfamily.</text>
</comment>
<accession>A0AAE1L7I1</accession>
<keyword evidence="5 10" id="KW-0863">Zinc-finger</keyword>
<evidence type="ECO:0000256" key="12">
    <source>
        <dbReference type="SAM" id="MobiDB-lite"/>
    </source>
</evidence>
<evidence type="ECO:0000256" key="9">
    <source>
        <dbReference type="ARBA" id="ARBA00024195"/>
    </source>
</evidence>
<evidence type="ECO:0000256" key="8">
    <source>
        <dbReference type="ARBA" id="ARBA00023180"/>
    </source>
</evidence>
<keyword evidence="11" id="KW-0720">Serine protease</keyword>
<evidence type="ECO:0000259" key="13">
    <source>
        <dbReference type="PROSITE" id="PS50089"/>
    </source>
</evidence>
<protein>
    <recommendedName>
        <fullName evidence="2">RING finger protein 141</fullName>
    </recommendedName>
</protein>
<evidence type="ECO:0000256" key="7">
    <source>
        <dbReference type="ARBA" id="ARBA00023157"/>
    </source>
</evidence>
<evidence type="ECO:0000256" key="11">
    <source>
        <dbReference type="RuleBase" id="RU363034"/>
    </source>
</evidence>
<feature type="domain" description="RING-type" evidence="13">
    <location>
        <begin position="1388"/>
        <end position="1425"/>
    </location>
</feature>
<dbReference type="GO" id="GO:0005576">
    <property type="term" value="C:extracellular region"/>
    <property type="evidence" value="ECO:0007669"/>
    <property type="project" value="UniProtKB-SubCell"/>
</dbReference>
<comment type="subcellular location">
    <subcellularLocation>
        <location evidence="1">Secreted</location>
    </subcellularLocation>
</comment>
<dbReference type="PROSITE" id="PS50089">
    <property type="entry name" value="ZF_RING_2"/>
    <property type="match status" value="1"/>
</dbReference>
<keyword evidence="8" id="KW-0325">Glycoprotein</keyword>
<organism evidence="15 16">
    <name type="scientific">Frankliniella fusca</name>
    <dbReference type="NCBI Taxonomy" id="407009"/>
    <lineage>
        <taxon>Eukaryota</taxon>
        <taxon>Metazoa</taxon>
        <taxon>Ecdysozoa</taxon>
        <taxon>Arthropoda</taxon>
        <taxon>Hexapoda</taxon>
        <taxon>Insecta</taxon>
        <taxon>Pterygota</taxon>
        <taxon>Neoptera</taxon>
        <taxon>Paraneoptera</taxon>
        <taxon>Thysanoptera</taxon>
        <taxon>Terebrantia</taxon>
        <taxon>Thripoidea</taxon>
        <taxon>Thripidae</taxon>
        <taxon>Frankliniella</taxon>
    </lineage>
</organism>
<dbReference type="InterPro" id="IPR051333">
    <property type="entry name" value="CLIP_Serine_Protease"/>
</dbReference>
<dbReference type="InterPro" id="IPR009003">
    <property type="entry name" value="Peptidase_S1_PA"/>
</dbReference>
<dbReference type="CDD" id="cd16545">
    <property type="entry name" value="RING-HC_RNF141"/>
    <property type="match status" value="1"/>
</dbReference>
<evidence type="ECO:0000313" key="16">
    <source>
        <dbReference type="Proteomes" id="UP001219518"/>
    </source>
</evidence>
<feature type="domain" description="Peptidase S1" evidence="14">
    <location>
        <begin position="41"/>
        <end position="297"/>
    </location>
</feature>
<dbReference type="SUPFAM" id="SSF57850">
    <property type="entry name" value="RING/U-box"/>
    <property type="match status" value="1"/>
</dbReference>
<keyword evidence="4" id="KW-0732">Signal</keyword>
<evidence type="ECO:0000313" key="15">
    <source>
        <dbReference type="EMBL" id="KAK3909561.1"/>
    </source>
</evidence>
<evidence type="ECO:0000256" key="10">
    <source>
        <dbReference type="PROSITE-ProRule" id="PRU00175"/>
    </source>
</evidence>
<dbReference type="Pfam" id="PF13920">
    <property type="entry name" value="zf-C3HC4_3"/>
    <property type="match status" value="1"/>
</dbReference>
<proteinExistence type="inferred from homology"/>
<dbReference type="GO" id="GO:0006508">
    <property type="term" value="P:proteolysis"/>
    <property type="evidence" value="ECO:0007669"/>
    <property type="project" value="UniProtKB-KW"/>
</dbReference>
<keyword evidence="6" id="KW-0862">Zinc</keyword>
<keyword evidence="7" id="KW-1015">Disulfide bond</keyword>
<dbReference type="FunFam" id="2.40.10.10:FF:000054">
    <property type="entry name" value="Complement C1r subcomponent"/>
    <property type="match status" value="2"/>
</dbReference>
<sequence>MNCEQLRKSPPITDARQPGDLARRMCRKHQEDLCELPQKGLYGQACGANGVLTDILEYPHMALIGYGQGDSLQYSCGGSLIAPDFILTAAHCARVSGQPASWVLLGSTNRTSLEPKANDTHQLIKVAEVIVHPEYLATLKYHDIALLRLDRPARVKAEEVYPACLNTDVDVDSTGVDAVATGWGRTVEDASPSLVKVTLNVRNLQYCKDNVELDVEKVPRGLLDDTQICAGGGADNQDTCQGDSGGPLQIPANPFDSNRCIYRIIGVISFGPPCGLGKPGVYTKVAAYVPWIESVVWPTTQDGCGSNTYFTFEGSEVRVANTGPGSIARGMCRAYHVAFCRNYMADMKPVKPSLDRENACHHNNAEPWEKRAREHTTVTFRYGDSQINYQYDCAGALVSPDTVLTAGRCAALGCFPLTQVTLQSPGMCGGSIVMVDRVVVHPSYRPGRAYADLAVVKLTNSFGPASLLSAVPKHALRPGVCRKHQEDLCELPAEDRYEQGCGTNGVLTDILEYPHMALIGYGQGDSLQYSCGGSLIAPDFILTAAHCARVSGQPASWVLLGSTNRASLKPKANDTHQLIMVAEVIVYPKYLATLKYHDIALLRLDRPARVKAEEVYPACLNTDVDVDSTGVDAVATGWGRTVEDASPSLVKVTLNVRNLQYCKDNVELDVEKVPRGLLDDTQICAGGGADNQDTCQGDSGGPLQVPANPFDPDRCMYRIIGVISFGPPCGLGKPGVYTKVAAYVPWIESIVWPTTQDGCGSNAYFTFEGSEVRVANTGPGSIARGMCRAYHAAFCSNYRTKLKHVKPSLDRENACHHNILEPWEKRAREHTTVTFRYGDSRINYQYDCAGALVSPDTVLTAGRCAALGCFPLTDVTLDTPETCGGHFVTVDKVVVHPNYRPGRAYADLAVVKLAESLDLRHYFPLCLNTLSDQAARPGMRANAAGWNARGAWEDVVFYLPFNNTVTVRDPQRCSAALLGSDRLRRALPEGYQTSLLCAGGLCDNETFPLTHVTLQSPRQREGHFIKVDKVVVHPKYRPGRAYADLAVVKLAESLDLRDSFPLCLNTLSDQAVRPGIRANAAGWNTGGGWEDALYYLPFDNTVTVRDPQRCSAALLGSDRLRRALPEGYQTSLLCAGGLCDNETYVGDSGTPLTALKYFLDTPNGLYLVDYALGVASSLTYCTARDADGRRLPDLFADVAEHIDWIERTMGQNSSCENSLPEKFTSLQDEVFRQARNITEMANLSYAEFQQQMGDLNKLSKHCMDADGKVMVFAVKKGTDSTILWRGTVRIACIKVDLTTNKIDTYRLLTLGQFLKVFRSFQNQFAAAQQSSAGRTSRSQSMEEKESSSNSSPVDTNAAQPFTSSDAITFLEQRKQQVGILDVDKLTECCICLDRKPEVMLPCAHSYCLVCFEQWNVKHKTCPICREALDSSDETWVISDFPAESEISEDICHSLMKLANSPPEASR</sequence>
<dbReference type="InterPro" id="IPR043400">
    <property type="entry name" value="RING-HC_RNF141"/>
</dbReference>
<dbReference type="Pfam" id="PF00089">
    <property type="entry name" value="Trypsin"/>
    <property type="match status" value="5"/>
</dbReference>
<feature type="domain" description="Peptidase S1" evidence="14">
    <location>
        <begin position="822"/>
        <end position="1210"/>
    </location>
</feature>
<dbReference type="InterPro" id="IPR013083">
    <property type="entry name" value="Znf_RING/FYVE/PHD"/>
</dbReference>
<keyword evidence="5 10" id="KW-0479">Metal-binding</keyword>
<evidence type="ECO:0000256" key="1">
    <source>
        <dbReference type="ARBA" id="ARBA00004613"/>
    </source>
</evidence>
<dbReference type="InterPro" id="IPR018114">
    <property type="entry name" value="TRYPSIN_HIS"/>
</dbReference>
<keyword evidence="11 15" id="KW-0645">Protease</keyword>
<dbReference type="GO" id="GO:0004252">
    <property type="term" value="F:serine-type endopeptidase activity"/>
    <property type="evidence" value="ECO:0007669"/>
    <property type="project" value="InterPro"/>
</dbReference>
<dbReference type="SUPFAM" id="SSF50494">
    <property type="entry name" value="Trypsin-like serine proteases"/>
    <property type="match status" value="5"/>
</dbReference>
<evidence type="ECO:0000256" key="6">
    <source>
        <dbReference type="ARBA" id="ARBA00022833"/>
    </source>
</evidence>
<reference evidence="15" key="2">
    <citation type="journal article" date="2023" name="BMC Genomics">
        <title>Pest status, molecular evolution, and epigenetic factors derived from the genome assembly of Frankliniella fusca, a thysanopteran phytovirus vector.</title>
        <authorList>
            <person name="Catto M.A."/>
            <person name="Labadie P.E."/>
            <person name="Jacobson A.L."/>
            <person name="Kennedy G.G."/>
            <person name="Srinivasan R."/>
            <person name="Hunt B.G."/>
        </authorList>
    </citation>
    <scope>NUCLEOTIDE SEQUENCE</scope>
    <source>
        <strain evidence="15">PL_HMW_Pooled</strain>
    </source>
</reference>
<dbReference type="PANTHER" id="PTHR24260:SF136">
    <property type="entry name" value="GH08193P-RELATED"/>
    <property type="match status" value="1"/>
</dbReference>
<keyword evidence="16" id="KW-1185">Reference proteome</keyword>
<evidence type="ECO:0000256" key="3">
    <source>
        <dbReference type="ARBA" id="ARBA00022525"/>
    </source>
</evidence>
<dbReference type="SMART" id="SM00184">
    <property type="entry name" value="RING"/>
    <property type="match status" value="1"/>
</dbReference>
<dbReference type="PRINTS" id="PR00722">
    <property type="entry name" value="CHYMOTRYPSIN"/>
</dbReference>
<dbReference type="InterPro" id="IPR033116">
    <property type="entry name" value="TRYPSIN_SER"/>
</dbReference>
<dbReference type="InterPro" id="IPR001841">
    <property type="entry name" value="Znf_RING"/>
</dbReference>
<dbReference type="PROSITE" id="PS00134">
    <property type="entry name" value="TRYPSIN_HIS"/>
    <property type="match status" value="2"/>
</dbReference>
<feature type="compositionally biased region" description="Low complexity" evidence="12">
    <location>
        <begin position="1328"/>
        <end position="1339"/>
    </location>
</feature>
<dbReference type="CDD" id="cd00190">
    <property type="entry name" value="Tryp_SPc"/>
    <property type="match status" value="2"/>
</dbReference>
<evidence type="ECO:0000256" key="4">
    <source>
        <dbReference type="ARBA" id="ARBA00022729"/>
    </source>
</evidence>
<dbReference type="GO" id="GO:0008270">
    <property type="term" value="F:zinc ion binding"/>
    <property type="evidence" value="ECO:0007669"/>
    <property type="project" value="UniProtKB-KW"/>
</dbReference>
<name>A0AAE1L7I1_9NEOP</name>
<comment type="caution">
    <text evidence="15">The sequence shown here is derived from an EMBL/GenBank/DDBJ whole genome shotgun (WGS) entry which is preliminary data.</text>
</comment>
<dbReference type="Gene3D" id="2.40.10.10">
    <property type="entry name" value="Trypsin-like serine proteases"/>
    <property type="match status" value="5"/>
</dbReference>
<dbReference type="PROSITE" id="PS50240">
    <property type="entry name" value="TRYPSIN_DOM"/>
    <property type="match status" value="3"/>
</dbReference>
<gene>
    <name evidence="15" type="ORF">KUF71_019664</name>
</gene>
<dbReference type="FunFam" id="2.40.10.10:FF:000028">
    <property type="entry name" value="Serine protease easter"/>
    <property type="match status" value="1"/>
</dbReference>
<keyword evidence="3" id="KW-0964">Secreted</keyword>
<dbReference type="PROSITE" id="PS00135">
    <property type="entry name" value="TRYPSIN_SER"/>
    <property type="match status" value="2"/>
</dbReference>
<evidence type="ECO:0000256" key="2">
    <source>
        <dbReference type="ARBA" id="ARBA00022017"/>
    </source>
</evidence>
<dbReference type="InterPro" id="IPR001314">
    <property type="entry name" value="Peptidase_S1A"/>
</dbReference>
<dbReference type="InterPro" id="IPR001254">
    <property type="entry name" value="Trypsin_dom"/>
</dbReference>
<keyword evidence="11" id="KW-0378">Hydrolase</keyword>
<dbReference type="Gene3D" id="3.30.40.10">
    <property type="entry name" value="Zinc/RING finger domain, C3HC4 (zinc finger)"/>
    <property type="match status" value="1"/>
</dbReference>
<dbReference type="Proteomes" id="UP001219518">
    <property type="component" value="Unassembled WGS sequence"/>
</dbReference>
<dbReference type="PANTHER" id="PTHR24260">
    <property type="match status" value="1"/>
</dbReference>
<dbReference type="EMBL" id="JAHWGI010000106">
    <property type="protein sequence ID" value="KAK3909561.1"/>
    <property type="molecule type" value="Genomic_DNA"/>
</dbReference>
<evidence type="ECO:0000259" key="14">
    <source>
        <dbReference type="PROSITE" id="PS50240"/>
    </source>
</evidence>